<name>A0A550CMT0_9AGAR</name>
<dbReference type="Gene3D" id="1.10.10.60">
    <property type="entry name" value="Homeodomain-like"/>
    <property type="match status" value="1"/>
</dbReference>
<accession>A0A550CMT0</accession>
<dbReference type="STRING" id="97359.A0A550CMT0"/>
<keyword evidence="9" id="KW-1185">Reference proteome</keyword>
<proteinExistence type="predicted"/>
<dbReference type="EMBL" id="VDMD01000004">
    <property type="protein sequence ID" value="TRM66098.1"/>
    <property type="molecule type" value="Genomic_DNA"/>
</dbReference>
<dbReference type="Proteomes" id="UP000320762">
    <property type="component" value="Unassembled WGS sequence"/>
</dbReference>
<feature type="DNA-binding region" description="Homeobox" evidence="4">
    <location>
        <begin position="147"/>
        <end position="206"/>
    </location>
</feature>
<dbReference type="GO" id="GO:0000981">
    <property type="term" value="F:DNA-binding transcription factor activity, RNA polymerase II-specific"/>
    <property type="evidence" value="ECO:0007669"/>
    <property type="project" value="InterPro"/>
</dbReference>
<feature type="compositionally biased region" description="Basic residues" evidence="6">
    <location>
        <begin position="337"/>
        <end position="346"/>
    </location>
</feature>
<feature type="compositionally biased region" description="Polar residues" evidence="6">
    <location>
        <begin position="291"/>
        <end position="300"/>
    </location>
</feature>
<dbReference type="InterPro" id="IPR009057">
    <property type="entry name" value="Homeodomain-like_sf"/>
</dbReference>
<dbReference type="SUPFAM" id="SSF46689">
    <property type="entry name" value="Homeodomain-like"/>
    <property type="match status" value="1"/>
</dbReference>
<dbReference type="Pfam" id="PF00046">
    <property type="entry name" value="Homeodomain"/>
    <property type="match status" value="1"/>
</dbReference>
<evidence type="ECO:0000256" key="2">
    <source>
        <dbReference type="ARBA" id="ARBA00023155"/>
    </source>
</evidence>
<dbReference type="GO" id="GO:0005634">
    <property type="term" value="C:nucleus"/>
    <property type="evidence" value="ECO:0007669"/>
    <property type="project" value="UniProtKB-SubCell"/>
</dbReference>
<comment type="caution">
    <text evidence="8">The sequence shown here is derived from an EMBL/GenBank/DDBJ whole genome shotgun (WGS) entry which is preliminary data.</text>
</comment>
<evidence type="ECO:0000256" key="1">
    <source>
        <dbReference type="ARBA" id="ARBA00023125"/>
    </source>
</evidence>
<feature type="region of interest" description="Disordered" evidence="6">
    <location>
        <begin position="569"/>
        <end position="658"/>
    </location>
</feature>
<organism evidence="8 9">
    <name type="scientific">Schizophyllum amplum</name>
    <dbReference type="NCBI Taxonomy" id="97359"/>
    <lineage>
        <taxon>Eukaryota</taxon>
        <taxon>Fungi</taxon>
        <taxon>Dikarya</taxon>
        <taxon>Basidiomycota</taxon>
        <taxon>Agaricomycotina</taxon>
        <taxon>Agaricomycetes</taxon>
        <taxon>Agaricomycetidae</taxon>
        <taxon>Agaricales</taxon>
        <taxon>Schizophyllaceae</taxon>
        <taxon>Schizophyllum</taxon>
    </lineage>
</organism>
<feature type="region of interest" description="Disordered" evidence="6">
    <location>
        <begin position="242"/>
        <end position="365"/>
    </location>
</feature>
<evidence type="ECO:0000313" key="9">
    <source>
        <dbReference type="Proteomes" id="UP000320762"/>
    </source>
</evidence>
<gene>
    <name evidence="8" type="ORF">BD626DRAFT_486723</name>
</gene>
<dbReference type="AlphaFoldDB" id="A0A550CMT0"/>
<feature type="region of interest" description="Disordered" evidence="6">
    <location>
        <begin position="401"/>
        <end position="435"/>
    </location>
</feature>
<dbReference type="InterPro" id="IPR017970">
    <property type="entry name" value="Homeobox_CS"/>
</dbReference>
<keyword evidence="3 4" id="KW-0539">Nucleus</keyword>
<protein>
    <submittedName>
        <fullName evidence="8">Mating type protein A alpha Y mating type dependent binding region-domain-containing protein</fullName>
    </submittedName>
</protein>
<evidence type="ECO:0000259" key="7">
    <source>
        <dbReference type="PROSITE" id="PS50071"/>
    </source>
</evidence>
<dbReference type="SMART" id="SM00389">
    <property type="entry name" value="HOX"/>
    <property type="match status" value="1"/>
</dbReference>
<sequence length="857" mass="94441">MEDLVPYLQRISSSAKDIVRIAHSRGIRATLPSQPTTISFTGLPCPAFHEIRSRLEQAGLPRKAVNDTIAVYQDACSRWRRDLEQAFNQAAVTISPHNLHLFDALRTRMYIQQIQKWAAQVLEIPLKWKEEMDKQRAHIAATMGDSPKKARPKFHSEYSPLLELYFHFNAYPTYADRRVLAQKTGMLMRQITVWFQNHRRRAKTLLPRMPPTAKIPMEEFEREREKMARKMLPILLPPHLQHLGLGNAKTPEPTPKTLPIPKGAKNAKQNPNPKATKKASEKVPRAGPSTFPGSMTSAEVQTIPTPLKKTKKSKKETKTPSTTVPDIEMTDATAPKEKRRKMKKLPRSAGSAPQSVPMDVDGRSEKMKMSKKAVTNTFDAAAERAFARAAYPAPSKYAYVHTRKPSARSEQQPSPLGKGRPTANASRSTVPARRVSSRLNAMRPPYAFPAPYDNTSVPMTFAAAQTHKFSFVSDSHSFGFKARSSSKPTARHVSVEDLVHKFDCMRLLCAETSAPRSITFSSFEQARLLACAAPLDSAVVDLPRALRLRQPVVQPDAFAPFVALAEKRARRKERKEKKRQEEKHAKKAEKERKKAGLTGRSPLSMDVDDTSSRASSTGSSSRTPSVASSGRTPSLSSVSSRRSSGMSMPDTPRQEQDLPIMATSDFALGGEHDITVTPNMMAQLFGDDVQEDNTLVFDPSMQHDGLALDMLSFTNSTTGALNDMTADVNMPDINGFCASQHSFDDMNWAANLGLDAQDSSAFGSFDGVSDVSNSDLTWLLGQGLHDQTTNWQDASFTTPPSGSSHVDALGETYSYKLGGDDSMDAPLSFNGLNFGFDASDGFTGFGTANFGNASLMT</sequence>
<feature type="compositionally biased region" description="Basic and acidic residues" evidence="6">
    <location>
        <begin position="578"/>
        <end position="594"/>
    </location>
</feature>
<keyword evidence="2 4" id="KW-0371">Homeobox</keyword>
<dbReference type="CDD" id="cd00086">
    <property type="entry name" value="homeodomain"/>
    <property type="match status" value="1"/>
</dbReference>
<dbReference type="GO" id="GO:0003677">
    <property type="term" value="F:DNA binding"/>
    <property type="evidence" value="ECO:0007669"/>
    <property type="project" value="UniProtKB-UniRule"/>
</dbReference>
<comment type="subcellular location">
    <subcellularLocation>
        <location evidence="4 5">Nucleus</location>
    </subcellularLocation>
</comment>
<evidence type="ECO:0000256" key="6">
    <source>
        <dbReference type="SAM" id="MobiDB-lite"/>
    </source>
</evidence>
<dbReference type="InterPro" id="IPR007689">
    <property type="entry name" value="AalphaY_mating_typ-dep-bd-dom"/>
</dbReference>
<evidence type="ECO:0000256" key="3">
    <source>
        <dbReference type="ARBA" id="ARBA00023242"/>
    </source>
</evidence>
<dbReference type="PROSITE" id="PS00027">
    <property type="entry name" value="HOMEOBOX_1"/>
    <property type="match status" value="1"/>
</dbReference>
<reference evidence="8 9" key="1">
    <citation type="journal article" date="2019" name="New Phytol.">
        <title>Comparative genomics reveals unique wood-decay strategies and fruiting body development in the Schizophyllaceae.</title>
        <authorList>
            <person name="Almasi E."/>
            <person name="Sahu N."/>
            <person name="Krizsan K."/>
            <person name="Balint B."/>
            <person name="Kovacs G.M."/>
            <person name="Kiss B."/>
            <person name="Cseklye J."/>
            <person name="Drula E."/>
            <person name="Henrissat B."/>
            <person name="Nagy I."/>
            <person name="Chovatia M."/>
            <person name="Adam C."/>
            <person name="LaButti K."/>
            <person name="Lipzen A."/>
            <person name="Riley R."/>
            <person name="Grigoriev I.V."/>
            <person name="Nagy L.G."/>
        </authorList>
    </citation>
    <scope>NUCLEOTIDE SEQUENCE [LARGE SCALE GENOMIC DNA]</scope>
    <source>
        <strain evidence="8 9">NL-1724</strain>
    </source>
</reference>
<evidence type="ECO:0000256" key="4">
    <source>
        <dbReference type="PROSITE-ProRule" id="PRU00108"/>
    </source>
</evidence>
<dbReference type="OrthoDB" id="6159439at2759"/>
<evidence type="ECO:0000313" key="8">
    <source>
        <dbReference type="EMBL" id="TRM66098.1"/>
    </source>
</evidence>
<evidence type="ECO:0000256" key="5">
    <source>
        <dbReference type="RuleBase" id="RU000682"/>
    </source>
</evidence>
<feature type="compositionally biased region" description="Low complexity" evidence="6">
    <location>
        <begin position="612"/>
        <end position="649"/>
    </location>
</feature>
<feature type="domain" description="Homeobox" evidence="7">
    <location>
        <begin position="145"/>
        <end position="205"/>
    </location>
</feature>
<dbReference type="PROSITE" id="PS50071">
    <property type="entry name" value="HOMEOBOX_2"/>
    <property type="match status" value="1"/>
</dbReference>
<dbReference type="Pfam" id="PF04611">
    <property type="entry name" value="AalphaY_MDB"/>
    <property type="match status" value="1"/>
</dbReference>
<keyword evidence="1 4" id="KW-0238">DNA-binding</keyword>
<dbReference type="InterPro" id="IPR001356">
    <property type="entry name" value="HD"/>
</dbReference>